<protein>
    <recommendedName>
        <fullName evidence="5">Chibby homolog 1</fullName>
    </recommendedName>
</protein>
<evidence type="ECO:0000313" key="2">
    <source>
        <dbReference type="EMBL" id="ESN95273.1"/>
    </source>
</evidence>
<dbReference type="Pfam" id="PF14645">
    <property type="entry name" value="Chibby"/>
    <property type="match status" value="1"/>
</dbReference>
<dbReference type="RefSeq" id="XP_009026673.1">
    <property type="nucleotide sequence ID" value="XM_009028425.1"/>
</dbReference>
<evidence type="ECO:0000256" key="1">
    <source>
        <dbReference type="SAM" id="MobiDB-lite"/>
    </source>
</evidence>
<keyword evidence="4" id="KW-1185">Reference proteome</keyword>
<dbReference type="OrthoDB" id="2145765at2759"/>
<dbReference type="PANTHER" id="PTHR21533:SF19">
    <property type="entry name" value="LEUCINE-RICH PROTEIN"/>
    <property type="match status" value="1"/>
</dbReference>
<reference evidence="2 4" key="2">
    <citation type="journal article" date="2013" name="Nature">
        <title>Insights into bilaterian evolution from three spiralian genomes.</title>
        <authorList>
            <person name="Simakov O."/>
            <person name="Marletaz F."/>
            <person name="Cho S.J."/>
            <person name="Edsinger-Gonzales E."/>
            <person name="Havlak P."/>
            <person name="Hellsten U."/>
            <person name="Kuo D.H."/>
            <person name="Larsson T."/>
            <person name="Lv J."/>
            <person name="Arendt D."/>
            <person name="Savage R."/>
            <person name="Osoegawa K."/>
            <person name="de Jong P."/>
            <person name="Grimwood J."/>
            <person name="Chapman J.A."/>
            <person name="Shapiro H."/>
            <person name="Aerts A."/>
            <person name="Otillar R.P."/>
            <person name="Terry A.Y."/>
            <person name="Boore J.L."/>
            <person name="Grigoriev I.V."/>
            <person name="Lindberg D.R."/>
            <person name="Seaver E.C."/>
            <person name="Weisblat D.A."/>
            <person name="Putnam N.H."/>
            <person name="Rokhsar D.S."/>
        </authorList>
    </citation>
    <scope>NUCLEOTIDE SEQUENCE</scope>
</reference>
<sequence length="125" mass="14598">MPFSFLSNKFKPKKGPTRKAASLSNLNLSAEERKIDFRPDDGNIKVRLGENILHFERGDWVADGDEPTNNKEMKRLKKQLQQTIEEKNFLTIKVELLLDMLAKRTAENQMQNILIEELKKQRTTR</sequence>
<dbReference type="PANTHER" id="PTHR21533">
    <property type="entry name" value="LEUCINE-RICH PROTEIN"/>
    <property type="match status" value="1"/>
</dbReference>
<dbReference type="AlphaFoldDB" id="T1FEX9"/>
<dbReference type="EMBL" id="AMQM01006901">
    <property type="status" value="NOT_ANNOTATED_CDS"/>
    <property type="molecule type" value="Genomic_DNA"/>
</dbReference>
<dbReference type="eggNOG" id="ENOG502S6C8">
    <property type="taxonomic scope" value="Eukaryota"/>
</dbReference>
<evidence type="ECO:0000313" key="3">
    <source>
        <dbReference type="EnsemblMetazoa" id="HelroP179614"/>
    </source>
</evidence>
<dbReference type="EMBL" id="KB097536">
    <property type="protein sequence ID" value="ESN95273.1"/>
    <property type="molecule type" value="Genomic_DNA"/>
</dbReference>
<dbReference type="KEGG" id="hro:HELRODRAFT_179614"/>
<accession>T1FEX9</accession>
<dbReference type="InterPro" id="IPR028118">
    <property type="entry name" value="Chibby_fam"/>
</dbReference>
<name>T1FEX9_HELRO</name>
<organism evidence="3 4">
    <name type="scientific">Helobdella robusta</name>
    <name type="common">Californian leech</name>
    <dbReference type="NCBI Taxonomy" id="6412"/>
    <lineage>
        <taxon>Eukaryota</taxon>
        <taxon>Metazoa</taxon>
        <taxon>Spiralia</taxon>
        <taxon>Lophotrochozoa</taxon>
        <taxon>Annelida</taxon>
        <taxon>Clitellata</taxon>
        <taxon>Hirudinea</taxon>
        <taxon>Rhynchobdellida</taxon>
        <taxon>Glossiphoniidae</taxon>
        <taxon>Helobdella</taxon>
    </lineage>
</organism>
<dbReference type="FunCoup" id="T1FEX9">
    <property type="interactions" value="85"/>
</dbReference>
<dbReference type="CTD" id="20207378"/>
<dbReference type="GeneID" id="20207378"/>
<reference evidence="3" key="3">
    <citation type="submission" date="2015-06" db="UniProtKB">
        <authorList>
            <consortium name="EnsemblMetazoa"/>
        </authorList>
    </citation>
    <scope>IDENTIFICATION</scope>
</reference>
<dbReference type="STRING" id="6412.T1FEX9"/>
<evidence type="ECO:0008006" key="5">
    <source>
        <dbReference type="Google" id="ProtNLM"/>
    </source>
</evidence>
<reference evidence="4" key="1">
    <citation type="submission" date="2012-12" db="EMBL/GenBank/DDBJ databases">
        <authorList>
            <person name="Hellsten U."/>
            <person name="Grimwood J."/>
            <person name="Chapman J.A."/>
            <person name="Shapiro H."/>
            <person name="Aerts A."/>
            <person name="Otillar R.P."/>
            <person name="Terry A.Y."/>
            <person name="Boore J.L."/>
            <person name="Simakov O."/>
            <person name="Marletaz F."/>
            <person name="Cho S.-J."/>
            <person name="Edsinger-Gonzales E."/>
            <person name="Havlak P."/>
            <person name="Kuo D.-H."/>
            <person name="Larsson T."/>
            <person name="Lv J."/>
            <person name="Arendt D."/>
            <person name="Savage R."/>
            <person name="Osoegawa K."/>
            <person name="de Jong P."/>
            <person name="Lindberg D.R."/>
            <person name="Seaver E.C."/>
            <person name="Weisblat D.A."/>
            <person name="Putnam N.H."/>
            <person name="Grigoriev I.V."/>
            <person name="Rokhsar D.S."/>
        </authorList>
    </citation>
    <scope>NUCLEOTIDE SEQUENCE</scope>
</reference>
<gene>
    <name evidence="3" type="primary">20207378</name>
    <name evidence="2" type="ORF">HELRODRAFT_179614</name>
</gene>
<dbReference type="EnsemblMetazoa" id="HelroT179614">
    <property type="protein sequence ID" value="HelroP179614"/>
    <property type="gene ID" value="HelroG179614"/>
</dbReference>
<proteinExistence type="predicted"/>
<dbReference type="Proteomes" id="UP000015101">
    <property type="component" value="Unassembled WGS sequence"/>
</dbReference>
<dbReference type="InParanoid" id="T1FEX9"/>
<dbReference type="HOGENOM" id="CLU_134504_0_0_1"/>
<feature type="region of interest" description="Disordered" evidence="1">
    <location>
        <begin position="1"/>
        <end position="22"/>
    </location>
</feature>
<dbReference type="OMA" id="IWMHSAR"/>
<evidence type="ECO:0000313" key="4">
    <source>
        <dbReference type="Proteomes" id="UP000015101"/>
    </source>
</evidence>